<dbReference type="Pfam" id="PF04777">
    <property type="entry name" value="Evr1_Alr"/>
    <property type="match status" value="1"/>
</dbReference>
<dbReference type="GO" id="GO:0050660">
    <property type="term" value="F:flavin adenine dinucleotide binding"/>
    <property type="evidence" value="ECO:0007669"/>
    <property type="project" value="TreeGrafter"/>
</dbReference>
<dbReference type="AlphaFoldDB" id="A0A4V3SJP3"/>
<sequence length="221" mass="24080">MAEILDWQADDSKKNPKGTKKVDDATSAHPGRITTINGKTVILDKDGKPCRTCNSFSTFAAAMGTGAGKGNSPSTSSSFSSAATAAATATALTAAATTVPDTLPSDCPPDVEALGRGTWTLLHSLAATYPPSASVAEQNQMGTFMRIFARVYPCWYCAKDFQGWMDRDENKLERYLGGRREFGDWMCRAHNEVNKKLGKDEFDCSKWEERWLSGWKDGRCG</sequence>
<dbReference type="InterPro" id="IPR017905">
    <property type="entry name" value="ERV/ALR_sulphydryl_oxidase"/>
</dbReference>
<protein>
    <recommendedName>
        <fullName evidence="8">Sulfhydryl oxidase</fullName>
        <ecNumber evidence="8">1.8.3.2</ecNumber>
    </recommendedName>
</protein>
<proteinExistence type="predicted"/>
<dbReference type="FunCoup" id="A0A4V3SJP3">
    <property type="interactions" value="461"/>
</dbReference>
<evidence type="ECO:0000256" key="4">
    <source>
        <dbReference type="ARBA" id="ARBA00022827"/>
    </source>
</evidence>
<dbReference type="Proteomes" id="UP000298138">
    <property type="component" value="Unassembled WGS sequence"/>
</dbReference>
<dbReference type="InterPro" id="IPR039799">
    <property type="entry name" value="ALR/ERV"/>
</dbReference>
<evidence type="ECO:0000259" key="10">
    <source>
        <dbReference type="PROSITE" id="PS51324"/>
    </source>
</evidence>
<dbReference type="EC" id="1.8.3.2" evidence="8"/>
<accession>A0A4V3SJP3</accession>
<evidence type="ECO:0000256" key="8">
    <source>
        <dbReference type="RuleBase" id="RU371123"/>
    </source>
</evidence>
<name>A0A4V3SJP3_9PEZI</name>
<gene>
    <name evidence="11" type="ORF">EX30DRAFT_313562</name>
</gene>
<feature type="domain" description="ERV/ALR sulfhydryl oxidase" evidence="10">
    <location>
        <begin position="107"/>
        <end position="211"/>
    </location>
</feature>
<keyword evidence="4 8" id="KW-0274">FAD</keyword>
<dbReference type="STRING" id="341454.A0A4V3SJP3"/>
<dbReference type="EMBL" id="ML220112">
    <property type="protein sequence ID" value="TGZ84795.1"/>
    <property type="molecule type" value="Genomic_DNA"/>
</dbReference>
<keyword evidence="5 8" id="KW-0560">Oxidoreductase</keyword>
<dbReference type="GO" id="GO:0016971">
    <property type="term" value="F:flavin-dependent sulfhydryl oxidase activity"/>
    <property type="evidence" value="ECO:0007669"/>
    <property type="project" value="InterPro"/>
</dbReference>
<evidence type="ECO:0000256" key="2">
    <source>
        <dbReference type="ARBA" id="ARBA00004569"/>
    </source>
</evidence>
<dbReference type="OrthoDB" id="17199at2759"/>
<evidence type="ECO:0000313" key="11">
    <source>
        <dbReference type="EMBL" id="TGZ84795.1"/>
    </source>
</evidence>
<comment type="subcellular location">
    <subcellularLocation>
        <location evidence="2">Mitochondrion intermembrane space</location>
    </subcellularLocation>
</comment>
<dbReference type="PROSITE" id="PS51324">
    <property type="entry name" value="ERV_ALR"/>
    <property type="match status" value="1"/>
</dbReference>
<evidence type="ECO:0000256" key="7">
    <source>
        <dbReference type="ARBA" id="ARBA00023157"/>
    </source>
</evidence>
<keyword evidence="3 8" id="KW-0285">Flavoprotein</keyword>
<evidence type="ECO:0000256" key="3">
    <source>
        <dbReference type="ARBA" id="ARBA00022630"/>
    </source>
</evidence>
<reference evidence="11 12" key="1">
    <citation type="submission" date="2019-04" db="EMBL/GenBank/DDBJ databases">
        <title>Comparative genomics and transcriptomics to analyze fruiting body development in filamentous ascomycetes.</title>
        <authorList>
            <consortium name="DOE Joint Genome Institute"/>
            <person name="Lutkenhaus R."/>
            <person name="Traeger S."/>
            <person name="Breuer J."/>
            <person name="Kuo A."/>
            <person name="Lipzen A."/>
            <person name="Pangilinan J."/>
            <person name="Dilworth D."/>
            <person name="Sandor L."/>
            <person name="Poggeler S."/>
            <person name="Barry K."/>
            <person name="Grigoriev I.V."/>
            <person name="Nowrousian M."/>
        </authorList>
    </citation>
    <scope>NUCLEOTIDE SEQUENCE [LARGE SCALE GENOMIC DNA]</scope>
    <source>
        <strain evidence="11 12">CBS 389.68</strain>
    </source>
</reference>
<evidence type="ECO:0000313" key="12">
    <source>
        <dbReference type="Proteomes" id="UP000298138"/>
    </source>
</evidence>
<keyword evidence="6" id="KW-0496">Mitochondrion</keyword>
<dbReference type="InterPro" id="IPR036774">
    <property type="entry name" value="ERV/ALR_sulphydryl_oxid_sf"/>
</dbReference>
<comment type="catalytic activity">
    <reaction evidence="8">
        <text>2 R'C(R)SH + O2 = R'C(R)S-S(R)CR' + H2O2</text>
        <dbReference type="Rhea" id="RHEA:17357"/>
        <dbReference type="ChEBI" id="CHEBI:15379"/>
        <dbReference type="ChEBI" id="CHEBI:16240"/>
        <dbReference type="ChEBI" id="CHEBI:16520"/>
        <dbReference type="ChEBI" id="CHEBI:17412"/>
        <dbReference type="EC" id="1.8.3.2"/>
    </reaction>
</comment>
<dbReference type="Gene3D" id="1.20.120.310">
    <property type="entry name" value="ERV/ALR sulfhydryl oxidase domain"/>
    <property type="match status" value="1"/>
</dbReference>
<dbReference type="PANTHER" id="PTHR12645:SF0">
    <property type="entry name" value="FAD-LINKED SULFHYDRYL OXIDASE ALR"/>
    <property type="match status" value="1"/>
</dbReference>
<evidence type="ECO:0000256" key="1">
    <source>
        <dbReference type="ARBA" id="ARBA00001974"/>
    </source>
</evidence>
<comment type="cofactor">
    <cofactor evidence="1 8">
        <name>FAD</name>
        <dbReference type="ChEBI" id="CHEBI:57692"/>
    </cofactor>
</comment>
<dbReference type="Gene3D" id="4.10.320.60">
    <property type="match status" value="1"/>
</dbReference>
<evidence type="ECO:0000256" key="9">
    <source>
        <dbReference type="SAM" id="MobiDB-lite"/>
    </source>
</evidence>
<dbReference type="PANTHER" id="PTHR12645">
    <property type="entry name" value="ALR/ERV"/>
    <property type="match status" value="1"/>
</dbReference>
<dbReference type="FunFam" id="1.20.120.310:FF:000003">
    <property type="entry name" value="Sulfhydryl oxidase"/>
    <property type="match status" value="1"/>
</dbReference>
<evidence type="ECO:0000256" key="6">
    <source>
        <dbReference type="ARBA" id="ARBA00023128"/>
    </source>
</evidence>
<dbReference type="GO" id="GO:0005758">
    <property type="term" value="C:mitochondrial intermembrane space"/>
    <property type="evidence" value="ECO:0007669"/>
    <property type="project" value="UniProtKB-SubCell"/>
</dbReference>
<evidence type="ECO:0000256" key="5">
    <source>
        <dbReference type="ARBA" id="ARBA00023002"/>
    </source>
</evidence>
<organism evidence="11 12">
    <name type="scientific">Ascodesmis nigricans</name>
    <dbReference type="NCBI Taxonomy" id="341454"/>
    <lineage>
        <taxon>Eukaryota</taxon>
        <taxon>Fungi</taxon>
        <taxon>Dikarya</taxon>
        <taxon>Ascomycota</taxon>
        <taxon>Pezizomycotina</taxon>
        <taxon>Pezizomycetes</taxon>
        <taxon>Pezizales</taxon>
        <taxon>Ascodesmidaceae</taxon>
        <taxon>Ascodesmis</taxon>
    </lineage>
</organism>
<keyword evidence="12" id="KW-1185">Reference proteome</keyword>
<dbReference type="InParanoid" id="A0A4V3SJP3"/>
<dbReference type="SUPFAM" id="SSF69000">
    <property type="entry name" value="FAD-dependent thiol oxidase"/>
    <property type="match status" value="1"/>
</dbReference>
<feature type="compositionally biased region" description="Basic and acidic residues" evidence="9">
    <location>
        <begin position="10"/>
        <end position="26"/>
    </location>
</feature>
<feature type="region of interest" description="Disordered" evidence="9">
    <location>
        <begin position="1"/>
        <end position="30"/>
    </location>
</feature>
<keyword evidence="7" id="KW-1015">Disulfide bond</keyword>